<proteinExistence type="predicted"/>
<dbReference type="InterPro" id="IPR057480">
    <property type="entry name" value="MAP1A/B/S-like_MBL"/>
</dbReference>
<protein>
    <submittedName>
        <fullName evidence="3">Uncharacterized protein</fullName>
    </submittedName>
</protein>
<feature type="domain" description="Microtubule-associated protein 1A/B/S-like MBL-like" evidence="2">
    <location>
        <begin position="157"/>
        <end position="214"/>
    </location>
</feature>
<dbReference type="PANTHER" id="PTHR13843">
    <property type="entry name" value="MICROTUBULE-ASSOCIATED PROTEIN"/>
    <property type="match status" value="1"/>
</dbReference>
<sequence>MDGNKTLERDLKWPAMSPDLNPSENLWRDLKIAVGRSHLSRIRKLICHSSQHKLLILTGPFLEDTGDVLLQSGGGFSIDDFIHIFTDKEIGETLGFSDPTSRVSLTVSCPDIWDLSQIDKCSLQDFIELRFNSGQILPETEGLLELAEYLSESLEPPSPFELLESPTTVGFLKLSKPCCYVFPGGRGDSAFFAVNGFNMLVNGGSDARSPFWKLSNTPFR</sequence>
<evidence type="ECO:0000313" key="4">
    <source>
        <dbReference type="Proteomes" id="UP001176940"/>
    </source>
</evidence>
<evidence type="ECO:0000313" key="3">
    <source>
        <dbReference type="EMBL" id="CAJ0927232.1"/>
    </source>
</evidence>
<gene>
    <name evidence="3" type="ORF">RIMI_LOCUS2993399</name>
</gene>
<keyword evidence="4" id="KW-1185">Reference proteome</keyword>
<evidence type="ECO:0000259" key="2">
    <source>
        <dbReference type="Pfam" id="PF25281"/>
    </source>
</evidence>
<dbReference type="EMBL" id="CAUEEQ010004369">
    <property type="protein sequence ID" value="CAJ0927232.1"/>
    <property type="molecule type" value="Genomic_DNA"/>
</dbReference>
<accession>A0ABN9KWQ1</accession>
<organism evidence="3 4">
    <name type="scientific">Ranitomeya imitator</name>
    <name type="common">mimic poison frog</name>
    <dbReference type="NCBI Taxonomy" id="111125"/>
    <lineage>
        <taxon>Eukaryota</taxon>
        <taxon>Metazoa</taxon>
        <taxon>Chordata</taxon>
        <taxon>Craniata</taxon>
        <taxon>Vertebrata</taxon>
        <taxon>Euteleostomi</taxon>
        <taxon>Amphibia</taxon>
        <taxon>Batrachia</taxon>
        <taxon>Anura</taxon>
        <taxon>Neobatrachia</taxon>
        <taxon>Hyloidea</taxon>
        <taxon>Dendrobatidae</taxon>
        <taxon>Dendrobatinae</taxon>
        <taxon>Ranitomeya</taxon>
    </lineage>
</organism>
<dbReference type="InterPro" id="IPR036397">
    <property type="entry name" value="RNaseH_sf"/>
</dbReference>
<evidence type="ECO:0000259" key="1">
    <source>
        <dbReference type="Pfam" id="PF23415"/>
    </source>
</evidence>
<comment type="caution">
    <text evidence="3">The sequence shown here is derived from an EMBL/GenBank/DDBJ whole genome shotgun (WGS) entry which is preliminary data.</text>
</comment>
<reference evidence="3" key="1">
    <citation type="submission" date="2023-07" db="EMBL/GenBank/DDBJ databases">
        <authorList>
            <person name="Stuckert A."/>
        </authorList>
    </citation>
    <scope>NUCLEOTIDE SEQUENCE</scope>
</reference>
<dbReference type="Pfam" id="PF23415">
    <property type="entry name" value="MAPB1_N"/>
    <property type="match status" value="1"/>
</dbReference>
<dbReference type="Gene3D" id="3.30.420.10">
    <property type="entry name" value="Ribonuclease H-like superfamily/Ribonuclease H"/>
    <property type="match status" value="1"/>
</dbReference>
<name>A0ABN9KWQ1_9NEOB</name>
<dbReference type="Pfam" id="PF25281">
    <property type="entry name" value="MBL_MAP1B"/>
    <property type="match status" value="1"/>
</dbReference>
<dbReference type="InterPro" id="IPR026074">
    <property type="entry name" value="MAP1"/>
</dbReference>
<feature type="domain" description="Microtubule-associated protein 1B/S N-terminal" evidence="1">
    <location>
        <begin position="39"/>
        <end position="152"/>
    </location>
</feature>
<dbReference type="Proteomes" id="UP001176940">
    <property type="component" value="Unassembled WGS sequence"/>
</dbReference>
<dbReference type="PANTHER" id="PTHR13843:SF11">
    <property type="entry name" value="MICROTUBULE-ASSOCIATED PROTEIN 1S"/>
    <property type="match status" value="1"/>
</dbReference>
<dbReference type="InterPro" id="IPR056617">
    <property type="entry name" value="MAP1B/S_N"/>
</dbReference>